<reference evidence="9 10" key="2">
    <citation type="journal article" date="2011" name="Stand. Genomic Sci.">
        <title>Complete genome sequence of Mahella australiensis type strain (50-1 BON).</title>
        <authorList>
            <person name="Sikorski J."/>
            <person name="Teshima H."/>
            <person name="Nolan M."/>
            <person name="Lucas S."/>
            <person name="Hammon N."/>
            <person name="Deshpande S."/>
            <person name="Cheng J.F."/>
            <person name="Pitluck S."/>
            <person name="Liolios K."/>
            <person name="Pagani I."/>
            <person name="Ivanova N."/>
            <person name="Huntemann M."/>
            <person name="Mavromatis K."/>
            <person name="Ovchinikova G."/>
            <person name="Pati A."/>
            <person name="Tapia R."/>
            <person name="Han C."/>
            <person name="Goodwin L."/>
            <person name="Chen A."/>
            <person name="Palaniappan K."/>
            <person name="Land M."/>
            <person name="Hauser L."/>
            <person name="Ngatchou-Djao O.D."/>
            <person name="Rohde M."/>
            <person name="Pukall R."/>
            <person name="Spring S."/>
            <person name="Abt B."/>
            <person name="Goker M."/>
            <person name="Detter J.C."/>
            <person name="Woyke T."/>
            <person name="Bristow J."/>
            <person name="Markowitz V."/>
            <person name="Hugenholtz P."/>
            <person name="Eisen J.A."/>
            <person name="Kyrpides N.C."/>
            <person name="Klenk H.P."/>
            <person name="Lapidus A."/>
        </authorList>
    </citation>
    <scope>NUCLEOTIDE SEQUENCE [LARGE SCALE GENOMIC DNA]</scope>
    <source>
        <strain evidence="10">DSM 15567 / CIP 107919 / 50-1 BON</strain>
    </source>
</reference>
<feature type="transmembrane region" description="Helical" evidence="8">
    <location>
        <begin position="182"/>
        <end position="201"/>
    </location>
</feature>
<comment type="pathway">
    <text evidence="2">Quinol/quinone metabolism; menaquinone biosynthesis.</text>
</comment>
<accession>F4A156</accession>
<evidence type="ECO:0000256" key="2">
    <source>
        <dbReference type="ARBA" id="ARBA00004863"/>
    </source>
</evidence>
<gene>
    <name evidence="9" type="ordered locus">Mahau_0760</name>
</gene>
<feature type="transmembrane region" description="Helical" evidence="8">
    <location>
        <begin position="44"/>
        <end position="60"/>
    </location>
</feature>
<evidence type="ECO:0000256" key="7">
    <source>
        <dbReference type="ARBA" id="ARBA00023136"/>
    </source>
</evidence>
<reference evidence="10" key="1">
    <citation type="submission" date="2010-11" db="EMBL/GenBank/DDBJ databases">
        <title>The complete genome of Mahella australiensis DSM 15567.</title>
        <authorList>
            <consortium name="US DOE Joint Genome Institute (JGI-PGF)"/>
            <person name="Lucas S."/>
            <person name="Copeland A."/>
            <person name="Lapidus A."/>
            <person name="Bruce D."/>
            <person name="Goodwin L."/>
            <person name="Pitluck S."/>
            <person name="Kyrpides N."/>
            <person name="Mavromatis K."/>
            <person name="Pagani I."/>
            <person name="Ivanova N."/>
            <person name="Teshima H."/>
            <person name="Brettin T."/>
            <person name="Detter J.C."/>
            <person name="Han C."/>
            <person name="Tapia R."/>
            <person name="Land M."/>
            <person name="Hauser L."/>
            <person name="Markowitz V."/>
            <person name="Cheng J.-F."/>
            <person name="Hugenholtz P."/>
            <person name="Woyke T."/>
            <person name="Wu D."/>
            <person name="Spring S."/>
            <person name="Pukall R."/>
            <person name="Steenblock K."/>
            <person name="Schneider S."/>
            <person name="Klenk H.-P."/>
            <person name="Eisen J.A."/>
        </authorList>
    </citation>
    <scope>NUCLEOTIDE SEQUENCE [LARGE SCALE GENOMIC DNA]</scope>
    <source>
        <strain evidence="10">DSM 15567 / CIP 107919 / 50-1 BON</strain>
    </source>
</reference>
<feature type="transmembrane region" description="Helical" evidence="8">
    <location>
        <begin position="20"/>
        <end position="38"/>
    </location>
</feature>
<evidence type="ECO:0000256" key="1">
    <source>
        <dbReference type="ARBA" id="ARBA00004141"/>
    </source>
</evidence>
<dbReference type="eggNOG" id="COG1575">
    <property type="taxonomic scope" value="Bacteria"/>
</dbReference>
<dbReference type="PIRSF" id="PIRSF005355">
    <property type="entry name" value="UBIAD1"/>
    <property type="match status" value="1"/>
</dbReference>
<dbReference type="GO" id="GO:0004659">
    <property type="term" value="F:prenyltransferase activity"/>
    <property type="evidence" value="ECO:0007669"/>
    <property type="project" value="InterPro"/>
</dbReference>
<dbReference type="CDD" id="cd13962">
    <property type="entry name" value="PT_UbiA_UBIAD1"/>
    <property type="match status" value="1"/>
</dbReference>
<dbReference type="RefSeq" id="WP_013780389.1">
    <property type="nucleotide sequence ID" value="NC_015520.1"/>
</dbReference>
<evidence type="ECO:0000256" key="4">
    <source>
        <dbReference type="ARBA" id="ARBA00022679"/>
    </source>
</evidence>
<dbReference type="OrthoDB" id="9767568at2"/>
<keyword evidence="3" id="KW-0474">Menaquinone biosynthesis</keyword>
<dbReference type="InterPro" id="IPR044878">
    <property type="entry name" value="UbiA_sf"/>
</dbReference>
<dbReference type="InterPro" id="IPR026046">
    <property type="entry name" value="UBIAD1"/>
</dbReference>
<keyword evidence="7 8" id="KW-0472">Membrane</keyword>
<keyword evidence="5 8" id="KW-0812">Transmembrane</keyword>
<keyword evidence="4" id="KW-0808">Transferase</keyword>
<sequence length="309" mass="34521">MDKNALRLWKGFWQTADPKIWVASTIPMVTATVFAYVFEGAFNLYWFILTLIGIYLIEIGKNAIGEFADYESGVDLYVAPDKRTPFSGGKKTIVDGILTVKENKVIAAITFAAAAIIGLYISFAREPMILWIGLAGFALAIMYNMPPFKLCYRGLGEITVGTAFGPLVMAGTYMVQTHSYRIEVLLASITLGLLITNVLWINQYPDYEADAQGGKRNWLVRLGKQKGLVVYKALFITSYIPIIMLIFVTSSPVWLICLITLPIVHRAIKVAEQYYDDIPRLMEANAKTVQIYQLTGLTLVVAAFMTLWL</sequence>
<dbReference type="InterPro" id="IPR000537">
    <property type="entry name" value="UbiA_prenyltransferase"/>
</dbReference>
<dbReference type="GO" id="GO:0042371">
    <property type="term" value="P:vitamin K biosynthetic process"/>
    <property type="evidence" value="ECO:0007669"/>
    <property type="project" value="TreeGrafter"/>
</dbReference>
<dbReference type="KEGG" id="mas:Mahau_0760"/>
<evidence type="ECO:0000313" key="9">
    <source>
        <dbReference type="EMBL" id="AEE95959.1"/>
    </source>
</evidence>
<dbReference type="PANTHER" id="PTHR13929:SF0">
    <property type="entry name" value="UBIA PRENYLTRANSFERASE DOMAIN-CONTAINING PROTEIN 1"/>
    <property type="match status" value="1"/>
</dbReference>
<dbReference type="HOGENOM" id="CLU_043611_0_1_9"/>
<dbReference type="EMBL" id="CP002360">
    <property type="protein sequence ID" value="AEE95959.1"/>
    <property type="molecule type" value="Genomic_DNA"/>
</dbReference>
<dbReference type="PANTHER" id="PTHR13929">
    <property type="entry name" value="1,4-DIHYDROXY-2-NAPHTHOATE OCTAPRENYLTRANSFERASE"/>
    <property type="match status" value="1"/>
</dbReference>
<dbReference type="Gene3D" id="1.10.357.140">
    <property type="entry name" value="UbiA prenyltransferase"/>
    <property type="match status" value="1"/>
</dbReference>
<feature type="transmembrane region" description="Helical" evidence="8">
    <location>
        <begin position="291"/>
        <end position="308"/>
    </location>
</feature>
<comment type="subcellular location">
    <subcellularLocation>
        <location evidence="1">Membrane</location>
        <topology evidence="1">Multi-pass membrane protein</topology>
    </subcellularLocation>
</comment>
<dbReference type="GO" id="GO:0009234">
    <property type="term" value="P:menaquinone biosynthetic process"/>
    <property type="evidence" value="ECO:0007669"/>
    <property type="project" value="UniProtKB-UniPathway"/>
</dbReference>
<dbReference type="UniPathway" id="UPA00079"/>
<dbReference type="GO" id="GO:0016020">
    <property type="term" value="C:membrane"/>
    <property type="evidence" value="ECO:0007669"/>
    <property type="project" value="UniProtKB-SubCell"/>
</dbReference>
<organism evidence="9 10">
    <name type="scientific">Mahella australiensis (strain DSM 15567 / CIP 107919 / 50-1 BON)</name>
    <dbReference type="NCBI Taxonomy" id="697281"/>
    <lineage>
        <taxon>Bacteria</taxon>
        <taxon>Bacillati</taxon>
        <taxon>Bacillota</taxon>
        <taxon>Clostridia</taxon>
        <taxon>Thermoanaerobacterales</taxon>
        <taxon>Thermoanaerobacterales Family IV. Incertae Sedis</taxon>
        <taxon>Mahella</taxon>
    </lineage>
</organism>
<evidence type="ECO:0000256" key="3">
    <source>
        <dbReference type="ARBA" id="ARBA00022428"/>
    </source>
</evidence>
<proteinExistence type="predicted"/>
<keyword evidence="10" id="KW-1185">Reference proteome</keyword>
<dbReference type="STRING" id="697281.Mahau_0760"/>
<feature type="transmembrane region" description="Helical" evidence="8">
    <location>
        <begin position="105"/>
        <end position="123"/>
    </location>
</feature>
<feature type="transmembrane region" description="Helical" evidence="8">
    <location>
        <begin position="253"/>
        <end position="271"/>
    </location>
</feature>
<protein>
    <submittedName>
        <fullName evidence="9">UbiA prenyltransferase</fullName>
    </submittedName>
</protein>
<name>F4A156_MAHA5</name>
<feature type="transmembrane region" description="Helical" evidence="8">
    <location>
        <begin position="158"/>
        <end position="176"/>
    </location>
</feature>
<feature type="transmembrane region" description="Helical" evidence="8">
    <location>
        <begin position="129"/>
        <end position="146"/>
    </location>
</feature>
<dbReference type="AlphaFoldDB" id="F4A156"/>
<dbReference type="Proteomes" id="UP000008457">
    <property type="component" value="Chromosome"/>
</dbReference>
<evidence type="ECO:0000256" key="6">
    <source>
        <dbReference type="ARBA" id="ARBA00022989"/>
    </source>
</evidence>
<dbReference type="Pfam" id="PF01040">
    <property type="entry name" value="UbiA"/>
    <property type="match status" value="1"/>
</dbReference>
<evidence type="ECO:0000256" key="5">
    <source>
        <dbReference type="ARBA" id="ARBA00022692"/>
    </source>
</evidence>
<keyword evidence="6 8" id="KW-1133">Transmembrane helix</keyword>
<evidence type="ECO:0000313" key="10">
    <source>
        <dbReference type="Proteomes" id="UP000008457"/>
    </source>
</evidence>
<evidence type="ECO:0000256" key="8">
    <source>
        <dbReference type="SAM" id="Phobius"/>
    </source>
</evidence>